<dbReference type="EMBL" id="PGGK01000009">
    <property type="protein sequence ID" value="TGC08491.1"/>
    <property type="molecule type" value="Genomic_DNA"/>
</dbReference>
<accession>A0A4E0Q442</accession>
<dbReference type="RefSeq" id="WP_135390028.1">
    <property type="nucleotide sequence ID" value="NZ_PGGK01000009.1"/>
</dbReference>
<dbReference type="AlphaFoldDB" id="A0A4E0Q442"/>
<proteinExistence type="predicted"/>
<evidence type="ECO:0000313" key="2">
    <source>
        <dbReference type="EMBL" id="TGC08491.1"/>
    </source>
</evidence>
<feature type="region of interest" description="Disordered" evidence="1">
    <location>
        <begin position="1"/>
        <end position="21"/>
    </location>
</feature>
<feature type="compositionally biased region" description="Polar residues" evidence="1">
    <location>
        <begin position="111"/>
        <end position="131"/>
    </location>
</feature>
<dbReference type="Proteomes" id="UP000297295">
    <property type="component" value="Unassembled WGS sequence"/>
</dbReference>
<keyword evidence="3" id="KW-1185">Reference proteome</keyword>
<name>A0A4E0Q442_9EURY</name>
<sequence>MNVAEGRLNKAGEAADEGNAEEVIEASEEYAKYAQFGEEIAAIAQMIGKDSSKVNELVAKATSLHLIALQDLNQTAPEQARISIQKAIEQTEMARESTIVALEKTGLSVPDISNGTNISSDFGSNSTNVSSDVDKVEENRSETEIEIPAGKP</sequence>
<feature type="compositionally biased region" description="Basic and acidic residues" evidence="1">
    <location>
        <begin position="132"/>
        <end position="143"/>
    </location>
</feature>
<dbReference type="OrthoDB" id="142553at2157"/>
<feature type="region of interest" description="Disordered" evidence="1">
    <location>
        <begin position="110"/>
        <end position="152"/>
    </location>
</feature>
<evidence type="ECO:0000256" key="1">
    <source>
        <dbReference type="SAM" id="MobiDB-lite"/>
    </source>
</evidence>
<gene>
    <name evidence="2" type="ORF">CUN85_09235</name>
</gene>
<reference evidence="2 3" key="1">
    <citation type="submission" date="2017-11" db="EMBL/GenBank/DDBJ databases">
        <title>Isolation and Characterization of Methanogenic Archaea from Saline Meromictic Lake at Siberia.</title>
        <authorList>
            <person name="Shen Y."/>
            <person name="Huang H.-H."/>
            <person name="Lai M.-C."/>
            <person name="Chen S.-C."/>
        </authorList>
    </citation>
    <scope>NUCLEOTIDE SEQUENCE [LARGE SCALE GENOMIC DNA]</scope>
    <source>
        <strain evidence="2 3">SY-01</strain>
    </source>
</reference>
<evidence type="ECO:0000313" key="3">
    <source>
        <dbReference type="Proteomes" id="UP000297295"/>
    </source>
</evidence>
<comment type="caution">
    <text evidence="2">The sequence shown here is derived from an EMBL/GenBank/DDBJ whole genome shotgun (WGS) entry which is preliminary data.</text>
</comment>
<protein>
    <recommendedName>
        <fullName evidence="4">DUF5667 domain-containing protein</fullName>
    </recommendedName>
</protein>
<evidence type="ECO:0008006" key="4">
    <source>
        <dbReference type="Google" id="ProtNLM"/>
    </source>
</evidence>
<organism evidence="2 3">
    <name type="scientific">Methanolobus halotolerans</name>
    <dbReference type="NCBI Taxonomy" id="2052935"/>
    <lineage>
        <taxon>Archaea</taxon>
        <taxon>Methanobacteriati</taxon>
        <taxon>Methanobacteriota</taxon>
        <taxon>Stenosarchaea group</taxon>
        <taxon>Methanomicrobia</taxon>
        <taxon>Methanosarcinales</taxon>
        <taxon>Methanosarcinaceae</taxon>
        <taxon>Methanolobus</taxon>
    </lineage>
</organism>